<comment type="caution">
    <text evidence="2">The sequence shown here is derived from an EMBL/GenBank/DDBJ whole genome shotgun (WGS) entry which is preliminary data.</text>
</comment>
<name>A0A8J4LRQ6_9CHLO</name>
<dbReference type="InterPro" id="IPR052367">
    <property type="entry name" value="Thiosulfate_ST/Rhodanese-like"/>
</dbReference>
<dbReference type="PANTHER" id="PTHR45431">
    <property type="entry name" value="RHODANESE-LIKE DOMAIN-CONTAINING PROTEIN 15, CHLOROPLASTIC"/>
    <property type="match status" value="1"/>
</dbReference>
<dbReference type="CDD" id="cd00158">
    <property type="entry name" value="RHOD"/>
    <property type="match status" value="1"/>
</dbReference>
<dbReference type="Gene3D" id="3.40.250.10">
    <property type="entry name" value="Rhodanese-like domain"/>
    <property type="match status" value="1"/>
</dbReference>
<protein>
    <recommendedName>
        <fullName evidence="1">Rhodanese domain-containing protein</fullName>
    </recommendedName>
</protein>
<reference evidence="2" key="1">
    <citation type="journal article" date="2021" name="Proc. Natl. Acad. Sci. U.S.A.">
        <title>Three genomes in the algal genus Volvox reveal the fate of a haploid sex-determining region after a transition to homothallism.</title>
        <authorList>
            <person name="Yamamoto K."/>
            <person name="Hamaji T."/>
            <person name="Kawai-Toyooka H."/>
            <person name="Matsuzaki R."/>
            <person name="Takahashi F."/>
            <person name="Nishimura Y."/>
            <person name="Kawachi M."/>
            <person name="Noguchi H."/>
            <person name="Minakuchi Y."/>
            <person name="Umen J.G."/>
            <person name="Toyoda A."/>
            <person name="Nozaki H."/>
        </authorList>
    </citation>
    <scope>NUCLEOTIDE SEQUENCE</scope>
    <source>
        <strain evidence="2">NIES-3785</strain>
    </source>
</reference>
<evidence type="ECO:0000259" key="1">
    <source>
        <dbReference type="PROSITE" id="PS50206"/>
    </source>
</evidence>
<dbReference type="InterPro" id="IPR001763">
    <property type="entry name" value="Rhodanese-like_dom"/>
</dbReference>
<feature type="domain" description="Rhodanese" evidence="1">
    <location>
        <begin position="64"/>
        <end position="159"/>
    </location>
</feature>
<dbReference type="PROSITE" id="PS50206">
    <property type="entry name" value="RHODANESE_3"/>
    <property type="match status" value="1"/>
</dbReference>
<dbReference type="PANTHER" id="PTHR45431:SF3">
    <property type="entry name" value="RHODANESE-LIKE DOMAIN-CONTAINING PROTEIN 15, CHLOROPLASTIC"/>
    <property type="match status" value="1"/>
</dbReference>
<dbReference type="AlphaFoldDB" id="A0A8J4LRQ6"/>
<accession>A0A8J4LRQ6</accession>
<sequence>SVCKPFMPLCHSVINDLSAFCFSDVLTAAMRWLWTFGRVPELEAIQLLDVSNRIISLPLIQRSSPTAPRIIDVRTRAEYAAGHIPGALNASFLPPWSWSSRVEPLLQGVDPGTELYVICLSAHRSIGALKWLNERGFGNVKQLKGGMQAWRSQRLTEVKEDVAANQEAAPACSGCPGRQTSGEEGTCKPCCTAES</sequence>
<evidence type="ECO:0000313" key="3">
    <source>
        <dbReference type="Proteomes" id="UP000722791"/>
    </source>
</evidence>
<dbReference type="Proteomes" id="UP000722791">
    <property type="component" value="Unassembled WGS sequence"/>
</dbReference>
<dbReference type="SUPFAM" id="SSF52821">
    <property type="entry name" value="Rhodanese/Cell cycle control phosphatase"/>
    <property type="match status" value="1"/>
</dbReference>
<proteinExistence type="predicted"/>
<gene>
    <name evidence="2" type="ORF">Vretimale_11615</name>
</gene>
<dbReference type="EMBL" id="BNCQ01000024">
    <property type="protein sequence ID" value="GIM07501.1"/>
    <property type="molecule type" value="Genomic_DNA"/>
</dbReference>
<organism evidence="2 3">
    <name type="scientific">Volvox reticuliferus</name>
    <dbReference type="NCBI Taxonomy" id="1737510"/>
    <lineage>
        <taxon>Eukaryota</taxon>
        <taxon>Viridiplantae</taxon>
        <taxon>Chlorophyta</taxon>
        <taxon>core chlorophytes</taxon>
        <taxon>Chlorophyceae</taxon>
        <taxon>CS clade</taxon>
        <taxon>Chlamydomonadales</taxon>
        <taxon>Volvocaceae</taxon>
        <taxon>Volvox</taxon>
    </lineage>
</organism>
<evidence type="ECO:0000313" key="2">
    <source>
        <dbReference type="EMBL" id="GIM07501.1"/>
    </source>
</evidence>
<dbReference type="Pfam" id="PF00581">
    <property type="entry name" value="Rhodanese"/>
    <property type="match status" value="1"/>
</dbReference>
<dbReference type="InterPro" id="IPR036873">
    <property type="entry name" value="Rhodanese-like_dom_sf"/>
</dbReference>
<dbReference type="SMART" id="SM00450">
    <property type="entry name" value="RHOD"/>
    <property type="match status" value="1"/>
</dbReference>
<feature type="non-terminal residue" evidence="2">
    <location>
        <position position="1"/>
    </location>
</feature>